<organism evidence="2 3">
    <name type="scientific">Candidatus Campbellbacteria bacterium RIFOXYC2_FULL_35_25</name>
    <dbReference type="NCBI Taxonomy" id="1797582"/>
    <lineage>
        <taxon>Bacteria</taxon>
        <taxon>Candidatus Campbelliibacteriota</taxon>
    </lineage>
</organism>
<dbReference type="PROSITE" id="PS01319">
    <property type="entry name" value="RBFA"/>
    <property type="match status" value="1"/>
</dbReference>
<dbReference type="SUPFAM" id="SSF89919">
    <property type="entry name" value="Ribosome-binding factor A, RbfA"/>
    <property type="match status" value="1"/>
</dbReference>
<keyword evidence="1" id="KW-0690">Ribosome biogenesis</keyword>
<accession>A0A1F5EH78</accession>
<evidence type="ECO:0000313" key="2">
    <source>
        <dbReference type="EMBL" id="OGD66741.1"/>
    </source>
</evidence>
<dbReference type="InterPro" id="IPR023799">
    <property type="entry name" value="RbfA_dom_sf"/>
</dbReference>
<proteinExistence type="predicted"/>
<dbReference type="EMBL" id="MFAE01000014">
    <property type="protein sequence ID" value="OGD66741.1"/>
    <property type="molecule type" value="Genomic_DNA"/>
</dbReference>
<dbReference type="InterPro" id="IPR000238">
    <property type="entry name" value="RbfA"/>
</dbReference>
<dbReference type="Gene3D" id="3.30.300.20">
    <property type="match status" value="1"/>
</dbReference>
<evidence type="ECO:0008006" key="4">
    <source>
        <dbReference type="Google" id="ProtNLM"/>
    </source>
</evidence>
<dbReference type="Pfam" id="PF02033">
    <property type="entry name" value="RBFA"/>
    <property type="match status" value="1"/>
</dbReference>
<dbReference type="GO" id="GO:0006364">
    <property type="term" value="P:rRNA processing"/>
    <property type="evidence" value="ECO:0007669"/>
    <property type="project" value="InterPro"/>
</dbReference>
<evidence type="ECO:0000256" key="1">
    <source>
        <dbReference type="ARBA" id="ARBA00022517"/>
    </source>
</evidence>
<evidence type="ECO:0000313" key="3">
    <source>
        <dbReference type="Proteomes" id="UP000179003"/>
    </source>
</evidence>
<protein>
    <recommendedName>
        <fullName evidence="4">Ribosome-binding factor A</fullName>
    </recommendedName>
</protein>
<dbReference type="InterPro" id="IPR015946">
    <property type="entry name" value="KH_dom-like_a/b"/>
</dbReference>
<dbReference type="InterPro" id="IPR020053">
    <property type="entry name" value="Ribosome-bd_factorA_CS"/>
</dbReference>
<sequence length="109" mass="12588">MTQRQEKVTELLKSLAAQFLQNESNYTSLITVTSADVSKDLKRATIFITVYPTAGEESALNFVKRKRKDFKSFAKSKLKMKSVPFFDFEIDKGEKNRQRIDEISKESRS</sequence>
<dbReference type="STRING" id="1797582.A2442_01295"/>
<reference evidence="2 3" key="1">
    <citation type="journal article" date="2016" name="Nat. Commun.">
        <title>Thousands of microbial genomes shed light on interconnected biogeochemical processes in an aquifer system.</title>
        <authorList>
            <person name="Anantharaman K."/>
            <person name="Brown C.T."/>
            <person name="Hug L.A."/>
            <person name="Sharon I."/>
            <person name="Castelle C.J."/>
            <person name="Probst A.J."/>
            <person name="Thomas B.C."/>
            <person name="Singh A."/>
            <person name="Wilkins M.J."/>
            <person name="Karaoz U."/>
            <person name="Brodie E.L."/>
            <person name="Williams K.H."/>
            <person name="Hubbard S.S."/>
            <person name="Banfield J.F."/>
        </authorList>
    </citation>
    <scope>NUCLEOTIDE SEQUENCE [LARGE SCALE GENOMIC DNA]</scope>
</reference>
<dbReference type="Proteomes" id="UP000179003">
    <property type="component" value="Unassembled WGS sequence"/>
</dbReference>
<gene>
    <name evidence="2" type="ORF">A2442_01295</name>
</gene>
<comment type="caution">
    <text evidence="2">The sequence shown here is derived from an EMBL/GenBank/DDBJ whole genome shotgun (WGS) entry which is preliminary data.</text>
</comment>
<dbReference type="AlphaFoldDB" id="A0A1F5EH78"/>
<name>A0A1F5EH78_9BACT</name>